<dbReference type="InterPro" id="IPR050300">
    <property type="entry name" value="GDXG_lipolytic_enzyme"/>
</dbReference>
<feature type="active site" evidence="3">
    <location>
        <position position="157"/>
    </location>
</feature>
<feature type="domain" description="Alpha/beta hydrolase fold-3" evidence="4">
    <location>
        <begin position="85"/>
        <end position="284"/>
    </location>
</feature>
<dbReference type="PROSITE" id="PS01174">
    <property type="entry name" value="LIPASE_GDXG_SER"/>
    <property type="match status" value="1"/>
</dbReference>
<sequence length="313" mass="33685">MTPDYTRLIDAETWDFINRTNAFYPPEAVDWPIARNREVYDRMARAFHTDRPPGIVVETTAVETPGHAIPIRIYSAGRGDHRATILYFHGGGFVLGGLESHDDVCAEFCAATGLTVVSVDYRLAPEHGGTAALEDAIAAYGWVTAGFDRPIVLAGDSAGGNLAACLADHAGRQGQRPIGQVLIYPLLGSDIDKGSYLIHAEAPLLTTRDVLYYRDVRTGGIDCSSDPRFTPLASPSFGHLPPTSVFTAQCDPLSSDGEVYCSRLRAEGVQASWHEEEGLPHSFLRARNTASRAKAAMGRITQALSTLAAGARA</sequence>
<dbReference type="RefSeq" id="WP_105860677.1">
    <property type="nucleotide sequence ID" value="NZ_PUEJ01000001.1"/>
</dbReference>
<dbReference type="Proteomes" id="UP000237682">
    <property type="component" value="Unassembled WGS sequence"/>
</dbReference>
<dbReference type="Pfam" id="PF07859">
    <property type="entry name" value="Abhydrolase_3"/>
    <property type="match status" value="1"/>
</dbReference>
<dbReference type="Gene3D" id="3.40.50.1820">
    <property type="entry name" value="alpha/beta hydrolase"/>
    <property type="match status" value="1"/>
</dbReference>
<dbReference type="PANTHER" id="PTHR48081:SF8">
    <property type="entry name" value="ALPHA_BETA HYDROLASE FOLD-3 DOMAIN-CONTAINING PROTEIN-RELATED"/>
    <property type="match status" value="1"/>
</dbReference>
<keyword evidence="6" id="KW-1185">Reference proteome</keyword>
<comment type="caution">
    <text evidence="5">The sequence shown here is derived from an EMBL/GenBank/DDBJ whole genome shotgun (WGS) entry which is preliminary data.</text>
</comment>
<dbReference type="InterPro" id="IPR033140">
    <property type="entry name" value="Lipase_GDXG_put_SER_AS"/>
</dbReference>
<dbReference type="GO" id="GO:0016787">
    <property type="term" value="F:hydrolase activity"/>
    <property type="evidence" value="ECO:0007669"/>
    <property type="project" value="UniProtKB-KW"/>
</dbReference>
<evidence type="ECO:0000313" key="5">
    <source>
        <dbReference type="EMBL" id="PRH89712.1"/>
    </source>
</evidence>
<organism evidence="5 6">
    <name type="scientific">Labrys okinawensis</name>
    <dbReference type="NCBI Taxonomy" id="346911"/>
    <lineage>
        <taxon>Bacteria</taxon>
        <taxon>Pseudomonadati</taxon>
        <taxon>Pseudomonadota</taxon>
        <taxon>Alphaproteobacteria</taxon>
        <taxon>Hyphomicrobiales</taxon>
        <taxon>Xanthobacteraceae</taxon>
        <taxon>Labrys</taxon>
    </lineage>
</organism>
<dbReference type="InterPro" id="IPR029058">
    <property type="entry name" value="AB_hydrolase_fold"/>
</dbReference>
<dbReference type="SUPFAM" id="SSF53474">
    <property type="entry name" value="alpha/beta-Hydrolases"/>
    <property type="match status" value="1"/>
</dbReference>
<accession>A0A2S9QK66</accession>
<keyword evidence="2" id="KW-0378">Hydrolase</keyword>
<gene>
    <name evidence="5" type="ORF">C5L14_02840</name>
</gene>
<comment type="similarity">
    <text evidence="1">Belongs to the 'GDXG' lipolytic enzyme family.</text>
</comment>
<dbReference type="OrthoDB" id="9806180at2"/>
<dbReference type="EMBL" id="PUEJ01000001">
    <property type="protein sequence ID" value="PRH89712.1"/>
    <property type="molecule type" value="Genomic_DNA"/>
</dbReference>
<reference evidence="5 6" key="1">
    <citation type="submission" date="2018-02" db="EMBL/GenBank/DDBJ databases">
        <title>Whole genome sequencing of endophytic bacterium.</title>
        <authorList>
            <person name="Eedara R."/>
            <person name="Podile A.R."/>
        </authorList>
    </citation>
    <scope>NUCLEOTIDE SEQUENCE [LARGE SCALE GENOMIC DNA]</scope>
    <source>
        <strain evidence="5 6">RP1T</strain>
    </source>
</reference>
<dbReference type="AlphaFoldDB" id="A0A2S9QK66"/>
<proteinExistence type="inferred from homology"/>
<dbReference type="PANTHER" id="PTHR48081">
    <property type="entry name" value="AB HYDROLASE SUPERFAMILY PROTEIN C4A8.06C"/>
    <property type="match status" value="1"/>
</dbReference>
<dbReference type="InterPro" id="IPR013094">
    <property type="entry name" value="AB_hydrolase_3"/>
</dbReference>
<evidence type="ECO:0000256" key="1">
    <source>
        <dbReference type="ARBA" id="ARBA00010515"/>
    </source>
</evidence>
<name>A0A2S9QK66_9HYPH</name>
<evidence type="ECO:0000259" key="4">
    <source>
        <dbReference type="Pfam" id="PF07859"/>
    </source>
</evidence>
<protein>
    <submittedName>
        <fullName evidence="5">Esterase</fullName>
    </submittedName>
</protein>
<evidence type="ECO:0000313" key="6">
    <source>
        <dbReference type="Proteomes" id="UP000237682"/>
    </source>
</evidence>
<evidence type="ECO:0000256" key="3">
    <source>
        <dbReference type="PROSITE-ProRule" id="PRU10038"/>
    </source>
</evidence>
<evidence type="ECO:0000256" key="2">
    <source>
        <dbReference type="ARBA" id="ARBA00022801"/>
    </source>
</evidence>